<keyword evidence="1" id="KW-0472">Membrane</keyword>
<keyword evidence="1" id="KW-0812">Transmembrane</keyword>
<sequence>MHPTGCRTILLYDEAVDMRKSFEGLSALVEAAFPGTLLTGSLFLFLNRRRNLIKVLFWEGDGFVIWYKRLEQGTFPDCFSGSRELTRQQYVLLLEGVVPKRLSRRFSL</sequence>
<dbReference type="PANTHER" id="PTHR36455">
    <property type="match status" value="1"/>
</dbReference>
<dbReference type="NCBIfam" id="NF033819">
    <property type="entry name" value="IS66_TnpB"/>
    <property type="match status" value="1"/>
</dbReference>
<comment type="caution">
    <text evidence="2">The sequence shown here is derived from an EMBL/GenBank/DDBJ whole genome shotgun (WGS) entry which is preliminary data.</text>
</comment>
<dbReference type="PANTHER" id="PTHR36455:SF1">
    <property type="entry name" value="BLR8292 PROTEIN"/>
    <property type="match status" value="1"/>
</dbReference>
<evidence type="ECO:0000313" key="2">
    <source>
        <dbReference type="EMBL" id="MBD1401858.1"/>
    </source>
</evidence>
<dbReference type="Proteomes" id="UP000632828">
    <property type="component" value="Unassembled WGS sequence"/>
</dbReference>
<evidence type="ECO:0000256" key="1">
    <source>
        <dbReference type="SAM" id="Phobius"/>
    </source>
</evidence>
<feature type="transmembrane region" description="Helical" evidence="1">
    <location>
        <begin position="25"/>
        <end position="46"/>
    </location>
</feature>
<reference evidence="2" key="1">
    <citation type="submission" date="2020-09" db="EMBL/GenBank/DDBJ databases">
        <title>Pelobacter alkaliphilus sp. nov., a novel anaerobic arsenate-reducing bacterium from terrestrial mud volcano.</title>
        <authorList>
            <person name="Khomyakova M.A."/>
            <person name="Merkel A.Y."/>
            <person name="Slobodkin A.I."/>
        </authorList>
    </citation>
    <scope>NUCLEOTIDE SEQUENCE</scope>
    <source>
        <strain evidence="2">M08fum</strain>
    </source>
</reference>
<dbReference type="RefSeq" id="WP_191157877.1">
    <property type="nucleotide sequence ID" value="NZ_JACWUN010000025.1"/>
</dbReference>
<proteinExistence type="predicted"/>
<gene>
    <name evidence="2" type="primary">tnpB</name>
    <name evidence="2" type="ORF">ICT70_14440</name>
</gene>
<name>A0A8J6QSR1_9BACT</name>
<accession>A0A8J6QSR1</accession>
<dbReference type="AlphaFoldDB" id="A0A8J6QSR1"/>
<evidence type="ECO:0000313" key="3">
    <source>
        <dbReference type="Proteomes" id="UP000632828"/>
    </source>
</evidence>
<keyword evidence="1" id="KW-1133">Transmembrane helix</keyword>
<dbReference type="EMBL" id="JACWUN010000025">
    <property type="protein sequence ID" value="MBD1401858.1"/>
    <property type="molecule type" value="Genomic_DNA"/>
</dbReference>
<keyword evidence="3" id="KW-1185">Reference proteome</keyword>
<organism evidence="2 3">
    <name type="scientific">Pelovirga terrestris</name>
    <dbReference type="NCBI Taxonomy" id="2771352"/>
    <lineage>
        <taxon>Bacteria</taxon>
        <taxon>Pseudomonadati</taxon>
        <taxon>Thermodesulfobacteriota</taxon>
        <taxon>Desulfuromonadia</taxon>
        <taxon>Geobacterales</taxon>
        <taxon>Geobacteraceae</taxon>
        <taxon>Pelovirga</taxon>
    </lineage>
</organism>
<dbReference type="InterPro" id="IPR008878">
    <property type="entry name" value="Transposase_IS66_Orf2"/>
</dbReference>
<dbReference type="Pfam" id="PF05717">
    <property type="entry name" value="TnpB_IS66"/>
    <property type="match status" value="1"/>
</dbReference>
<protein>
    <submittedName>
        <fullName evidence="2">IS66 family insertion sequence element accessory protein TnpB</fullName>
    </submittedName>
</protein>